<evidence type="ECO:0000313" key="2">
    <source>
        <dbReference type="Proteomes" id="UP000683575"/>
    </source>
</evidence>
<evidence type="ECO:0008006" key="3">
    <source>
        <dbReference type="Google" id="ProtNLM"/>
    </source>
</evidence>
<dbReference type="Proteomes" id="UP000683575">
    <property type="component" value="Chromosome"/>
</dbReference>
<name>A0A975T2K0_9ACTN</name>
<dbReference type="EMBL" id="CP077062">
    <property type="protein sequence ID" value="QWZ09840.1"/>
    <property type="molecule type" value="Genomic_DNA"/>
</dbReference>
<keyword evidence="2" id="KW-1185">Reference proteome</keyword>
<organism evidence="1 2">
    <name type="scientific">Nocardioides panacis</name>
    <dbReference type="NCBI Taxonomy" id="2849501"/>
    <lineage>
        <taxon>Bacteria</taxon>
        <taxon>Bacillati</taxon>
        <taxon>Actinomycetota</taxon>
        <taxon>Actinomycetes</taxon>
        <taxon>Propionibacteriales</taxon>
        <taxon>Nocardioidaceae</taxon>
        <taxon>Nocardioides</taxon>
    </lineage>
</organism>
<protein>
    <recommendedName>
        <fullName evidence="3">ATP-dependent DNA helicase II</fullName>
    </recommendedName>
</protein>
<dbReference type="KEGG" id="nps:KRR39_08975"/>
<accession>A0A975T2K0</accession>
<proteinExistence type="predicted"/>
<reference evidence="1" key="1">
    <citation type="submission" date="2021-06" db="EMBL/GenBank/DDBJ databases">
        <title>Complete genome sequence of Nocardioides sp. G188.</title>
        <authorList>
            <person name="Im W.-T."/>
        </authorList>
    </citation>
    <scope>NUCLEOTIDE SEQUENCE</scope>
    <source>
        <strain evidence="1">G188</strain>
    </source>
</reference>
<dbReference type="AlphaFoldDB" id="A0A975T2K0"/>
<sequence length="74" mass="8280">MKPHAGSRRHLASSPFQPPATVTVATYELDERVTHDKYGMGRVVSVETDQAVVVDFGNNLQVRLMRPFAKLNKL</sequence>
<gene>
    <name evidence="1" type="ORF">KRR39_08975</name>
</gene>
<dbReference type="RefSeq" id="WP_216941686.1">
    <property type="nucleotide sequence ID" value="NZ_CP077062.1"/>
</dbReference>
<evidence type="ECO:0000313" key="1">
    <source>
        <dbReference type="EMBL" id="QWZ09840.1"/>
    </source>
</evidence>